<name>A0ABS8JKK0_9GAMM</name>
<proteinExistence type="predicted"/>
<dbReference type="RefSeq" id="WP_230527918.1">
    <property type="nucleotide sequence ID" value="NZ_JAJGAK010000003.1"/>
</dbReference>
<evidence type="ECO:0000313" key="2">
    <source>
        <dbReference type="EMBL" id="MCC8364133.1"/>
    </source>
</evidence>
<keyword evidence="1" id="KW-0732">Signal</keyword>
<dbReference type="EMBL" id="JAJGAK010000003">
    <property type="protein sequence ID" value="MCC8364133.1"/>
    <property type="molecule type" value="Genomic_DNA"/>
</dbReference>
<organism evidence="2 3">
    <name type="scientific">Noviluteimonas lactosilytica</name>
    <dbReference type="NCBI Taxonomy" id="2888523"/>
    <lineage>
        <taxon>Bacteria</taxon>
        <taxon>Pseudomonadati</taxon>
        <taxon>Pseudomonadota</taxon>
        <taxon>Gammaproteobacteria</taxon>
        <taxon>Lysobacterales</taxon>
        <taxon>Lysobacteraceae</taxon>
        <taxon>Noviluteimonas</taxon>
    </lineage>
</organism>
<evidence type="ECO:0000256" key="1">
    <source>
        <dbReference type="SAM" id="SignalP"/>
    </source>
</evidence>
<sequence>MHVRSIVLLCALGIVAPAFAGQDIDVVEEGGIRDKWMLKEGVPIAVPVYPPAFAPRKDAVCVSVGYLLKADGTTSDYTLLKAWNSASGNDDEPADGYWMAFASAAGDALAQWRFQPRPEVKQATPVYTVGTFVFGGAAGAPALRDHCRIANLTALLRDLRGASGRRVPAILAQLDLRDSGLGQR</sequence>
<gene>
    <name evidence="2" type="ORF">LK996_13730</name>
</gene>
<feature type="chain" id="PRO_5045719192" evidence="1">
    <location>
        <begin position="21"/>
        <end position="184"/>
    </location>
</feature>
<protein>
    <submittedName>
        <fullName evidence="2">Energy transducer TonB</fullName>
    </submittedName>
</protein>
<evidence type="ECO:0000313" key="3">
    <source>
        <dbReference type="Proteomes" id="UP001165293"/>
    </source>
</evidence>
<dbReference type="Proteomes" id="UP001165293">
    <property type="component" value="Unassembled WGS sequence"/>
</dbReference>
<accession>A0ABS8JKK0</accession>
<feature type="signal peptide" evidence="1">
    <location>
        <begin position="1"/>
        <end position="20"/>
    </location>
</feature>
<dbReference type="Gene3D" id="3.30.1150.10">
    <property type="match status" value="1"/>
</dbReference>
<keyword evidence="3" id="KW-1185">Reference proteome</keyword>
<comment type="caution">
    <text evidence="2">The sequence shown here is derived from an EMBL/GenBank/DDBJ whole genome shotgun (WGS) entry which is preliminary data.</text>
</comment>
<reference evidence="2" key="1">
    <citation type="submission" date="2021-10" db="EMBL/GenBank/DDBJ databases">
        <authorList>
            <person name="Lyu M."/>
            <person name="Wang X."/>
            <person name="Meng X."/>
            <person name="Xu K."/>
        </authorList>
    </citation>
    <scope>NUCLEOTIDE SEQUENCE</scope>
    <source>
        <strain evidence="2">A6</strain>
    </source>
</reference>